<name>A0A917BS07_9HYPH</name>
<sequence length="110" mass="11787">MIERSGLTAEDVLFRNFLIALAKECARDAARADPTARHRLMDVVQNTVPALARQIANNPSVVEQLDALSGELVKIARSGNPVREALRRGHSGTQKNAGVSAADGKQRGNS</sequence>
<evidence type="ECO:0000313" key="2">
    <source>
        <dbReference type="EMBL" id="GGF56538.1"/>
    </source>
</evidence>
<protein>
    <submittedName>
        <fullName evidence="2">Uncharacterized protein</fullName>
    </submittedName>
</protein>
<accession>A0A917BS07</accession>
<evidence type="ECO:0000313" key="3">
    <source>
        <dbReference type="Proteomes" id="UP000606044"/>
    </source>
</evidence>
<reference evidence="2" key="2">
    <citation type="submission" date="2020-09" db="EMBL/GenBank/DDBJ databases">
        <authorList>
            <person name="Sun Q."/>
            <person name="Sedlacek I."/>
        </authorList>
    </citation>
    <scope>NUCLEOTIDE SEQUENCE</scope>
    <source>
        <strain evidence="2">CCM 7897</strain>
    </source>
</reference>
<dbReference type="EMBL" id="BMCT01000001">
    <property type="protein sequence ID" value="GGF56538.1"/>
    <property type="molecule type" value="Genomic_DNA"/>
</dbReference>
<reference evidence="2" key="1">
    <citation type="journal article" date="2014" name="Int. J. Syst. Evol. Microbiol.">
        <title>Complete genome sequence of Corynebacterium casei LMG S-19264T (=DSM 44701T), isolated from a smear-ripened cheese.</title>
        <authorList>
            <consortium name="US DOE Joint Genome Institute (JGI-PGF)"/>
            <person name="Walter F."/>
            <person name="Albersmeier A."/>
            <person name="Kalinowski J."/>
            <person name="Ruckert C."/>
        </authorList>
    </citation>
    <scope>NUCLEOTIDE SEQUENCE</scope>
    <source>
        <strain evidence="2">CCM 7897</strain>
    </source>
</reference>
<dbReference type="AlphaFoldDB" id="A0A917BS07"/>
<comment type="caution">
    <text evidence="2">The sequence shown here is derived from an EMBL/GenBank/DDBJ whole genome shotgun (WGS) entry which is preliminary data.</text>
</comment>
<proteinExistence type="predicted"/>
<feature type="region of interest" description="Disordered" evidence="1">
    <location>
        <begin position="86"/>
        <end position="110"/>
    </location>
</feature>
<evidence type="ECO:0000256" key="1">
    <source>
        <dbReference type="SAM" id="MobiDB-lite"/>
    </source>
</evidence>
<organism evidence="2 3">
    <name type="scientific">Azorhizobium oxalatiphilum</name>
    <dbReference type="NCBI Taxonomy" id="980631"/>
    <lineage>
        <taxon>Bacteria</taxon>
        <taxon>Pseudomonadati</taxon>
        <taxon>Pseudomonadota</taxon>
        <taxon>Alphaproteobacteria</taxon>
        <taxon>Hyphomicrobiales</taxon>
        <taxon>Xanthobacteraceae</taxon>
        <taxon>Azorhizobium</taxon>
    </lineage>
</organism>
<gene>
    <name evidence="2" type="ORF">GCM10007301_15240</name>
</gene>
<dbReference type="Proteomes" id="UP000606044">
    <property type="component" value="Unassembled WGS sequence"/>
</dbReference>
<keyword evidence="3" id="KW-1185">Reference proteome</keyword>